<proteinExistence type="predicted"/>
<feature type="chain" id="PRO_5003937185" evidence="1">
    <location>
        <begin position="23"/>
        <end position="145"/>
    </location>
</feature>
<dbReference type="KEGG" id="cmp:Cha6605_2984"/>
<dbReference type="STRING" id="1173020.Cha6605_2984"/>
<keyword evidence="1" id="KW-0732">Signal</keyword>
<accession>K9UHT8</accession>
<evidence type="ECO:0000313" key="3">
    <source>
        <dbReference type="Proteomes" id="UP000010366"/>
    </source>
</evidence>
<evidence type="ECO:0000256" key="1">
    <source>
        <dbReference type="SAM" id="SignalP"/>
    </source>
</evidence>
<dbReference type="EMBL" id="CP003600">
    <property type="protein sequence ID" value="AFY94016.1"/>
    <property type="molecule type" value="Genomic_DNA"/>
</dbReference>
<name>K9UHT8_CHAP6</name>
<gene>
    <name evidence="2" type="ORF">Cha6605_2984</name>
</gene>
<reference evidence="2 3" key="1">
    <citation type="submission" date="2012-05" db="EMBL/GenBank/DDBJ databases">
        <title>Finished chromosome of genome of Chamaesiphon sp. PCC 6605.</title>
        <authorList>
            <consortium name="US DOE Joint Genome Institute"/>
            <person name="Gugger M."/>
            <person name="Coursin T."/>
            <person name="Rippka R."/>
            <person name="Tandeau De Marsac N."/>
            <person name="Huntemann M."/>
            <person name="Wei C.-L."/>
            <person name="Han J."/>
            <person name="Detter J.C."/>
            <person name="Han C."/>
            <person name="Tapia R."/>
            <person name="Chen A."/>
            <person name="Kyrpides N."/>
            <person name="Mavromatis K."/>
            <person name="Markowitz V."/>
            <person name="Szeto E."/>
            <person name="Ivanova N."/>
            <person name="Pagani I."/>
            <person name="Pati A."/>
            <person name="Goodwin L."/>
            <person name="Nordberg H.P."/>
            <person name="Cantor M.N."/>
            <person name="Hua S.X."/>
            <person name="Woyke T."/>
            <person name="Kerfeld C.A."/>
        </authorList>
    </citation>
    <scope>NUCLEOTIDE SEQUENCE [LARGE SCALE GENOMIC DNA]</scope>
    <source>
        <strain evidence="3">ATCC 27169 / PCC 6605</strain>
    </source>
</reference>
<keyword evidence="3" id="KW-1185">Reference proteome</keyword>
<dbReference type="Proteomes" id="UP000010366">
    <property type="component" value="Chromosome"/>
</dbReference>
<dbReference type="OrthoDB" id="881221at2"/>
<dbReference type="RefSeq" id="WP_015160159.1">
    <property type="nucleotide sequence ID" value="NC_019697.1"/>
</dbReference>
<dbReference type="HOGENOM" id="CLU_1783418_0_0_3"/>
<dbReference type="AlphaFoldDB" id="K9UHT8"/>
<protein>
    <submittedName>
        <fullName evidence="2">Uncharacterized protein</fullName>
    </submittedName>
</protein>
<evidence type="ECO:0000313" key="2">
    <source>
        <dbReference type="EMBL" id="AFY94016.1"/>
    </source>
</evidence>
<sequence>MKIRSIAIILCCLSLVPATVQAQPKIVTSTQVNGTWKSKFGTFKVWALGKQRLQVEFLGTYEYKLADGSPMANLGAGNGIATIENRTAIFKPEGAEAECAIVMNFVGGGLKVQQKSNCGFGHNVTAAGQYRKISTRKPQFGENQP</sequence>
<organism evidence="2 3">
    <name type="scientific">Chamaesiphon minutus (strain ATCC 27169 / PCC 6605)</name>
    <dbReference type="NCBI Taxonomy" id="1173020"/>
    <lineage>
        <taxon>Bacteria</taxon>
        <taxon>Bacillati</taxon>
        <taxon>Cyanobacteriota</taxon>
        <taxon>Cyanophyceae</taxon>
        <taxon>Gomontiellales</taxon>
        <taxon>Chamaesiphonaceae</taxon>
        <taxon>Chamaesiphon</taxon>
    </lineage>
</organism>
<feature type="signal peptide" evidence="1">
    <location>
        <begin position="1"/>
        <end position="22"/>
    </location>
</feature>